<dbReference type="InterPro" id="IPR009010">
    <property type="entry name" value="Asp_de-COase-like_dom_sf"/>
</dbReference>
<evidence type="ECO:0000259" key="5">
    <source>
        <dbReference type="Pfam" id="PF01568"/>
    </source>
</evidence>
<accession>A0ABV6VL87</accession>
<protein>
    <submittedName>
        <fullName evidence="6">Molybdopterin oxidoreductase family protein</fullName>
    </submittedName>
</protein>
<evidence type="ECO:0000259" key="4">
    <source>
        <dbReference type="Pfam" id="PF00384"/>
    </source>
</evidence>
<dbReference type="Gene3D" id="3.40.228.10">
    <property type="entry name" value="Dimethylsulfoxide Reductase, domain 2"/>
    <property type="match status" value="1"/>
</dbReference>
<comment type="caution">
    <text evidence="6">The sequence shown here is derived from an EMBL/GenBank/DDBJ whole genome shotgun (WGS) entry which is preliminary data.</text>
</comment>
<evidence type="ECO:0000256" key="3">
    <source>
        <dbReference type="ARBA" id="ARBA00023014"/>
    </source>
</evidence>
<dbReference type="RefSeq" id="WP_380518111.1">
    <property type="nucleotide sequence ID" value="NZ_JBHEZX010000024.1"/>
</dbReference>
<reference evidence="6 7" key="1">
    <citation type="submission" date="2024-09" db="EMBL/GenBank/DDBJ databases">
        <authorList>
            <person name="Lee S.D."/>
        </authorList>
    </citation>
    <scope>NUCLEOTIDE SEQUENCE [LARGE SCALE GENOMIC DNA]</scope>
    <source>
        <strain evidence="6 7">N1-1</strain>
    </source>
</reference>
<feature type="domain" description="Molybdopterin dinucleotide-binding" evidence="5">
    <location>
        <begin position="531"/>
        <end position="635"/>
    </location>
</feature>
<dbReference type="EMBL" id="JBHEZX010000024">
    <property type="protein sequence ID" value="MFC1414481.1"/>
    <property type="molecule type" value="Genomic_DNA"/>
</dbReference>
<dbReference type="InterPro" id="IPR006657">
    <property type="entry name" value="MoPterin_dinucl-bd_dom"/>
</dbReference>
<organism evidence="6 7">
    <name type="scientific">Streptacidiphilus alkalitolerans</name>
    <dbReference type="NCBI Taxonomy" id="3342712"/>
    <lineage>
        <taxon>Bacteria</taxon>
        <taxon>Bacillati</taxon>
        <taxon>Actinomycetota</taxon>
        <taxon>Actinomycetes</taxon>
        <taxon>Kitasatosporales</taxon>
        <taxon>Streptomycetaceae</taxon>
        <taxon>Streptacidiphilus</taxon>
    </lineage>
</organism>
<dbReference type="Gene3D" id="2.40.40.20">
    <property type="match status" value="1"/>
</dbReference>
<name>A0ABV6VL87_9ACTN</name>
<dbReference type="PANTHER" id="PTHR43105:SF10">
    <property type="entry name" value="NADH-QUINONE OXIDOREDUCTASE SUBUNIT G"/>
    <property type="match status" value="1"/>
</dbReference>
<dbReference type="InterPro" id="IPR006656">
    <property type="entry name" value="Mopterin_OxRdtase"/>
</dbReference>
<dbReference type="CDD" id="cd00508">
    <property type="entry name" value="MopB_CT_Fdh-Nap-like"/>
    <property type="match status" value="1"/>
</dbReference>
<dbReference type="Pfam" id="PF01568">
    <property type="entry name" value="Molydop_binding"/>
    <property type="match status" value="1"/>
</dbReference>
<gene>
    <name evidence="6" type="ORF">ACEZDG_34985</name>
</gene>
<dbReference type="PANTHER" id="PTHR43105">
    <property type="entry name" value="RESPIRATORY NITRATE REDUCTASE"/>
    <property type="match status" value="1"/>
</dbReference>
<keyword evidence="1" id="KW-0479">Metal-binding</keyword>
<evidence type="ECO:0000256" key="1">
    <source>
        <dbReference type="ARBA" id="ARBA00022723"/>
    </source>
</evidence>
<keyword evidence="3" id="KW-0411">Iron-sulfur</keyword>
<keyword evidence="7" id="KW-1185">Reference proteome</keyword>
<evidence type="ECO:0000313" key="7">
    <source>
        <dbReference type="Proteomes" id="UP001592582"/>
    </source>
</evidence>
<evidence type="ECO:0000256" key="2">
    <source>
        <dbReference type="ARBA" id="ARBA00023004"/>
    </source>
</evidence>
<dbReference type="Pfam" id="PF00384">
    <property type="entry name" value="Molybdopterin"/>
    <property type="match status" value="1"/>
</dbReference>
<dbReference type="Proteomes" id="UP001592582">
    <property type="component" value="Unassembled WGS sequence"/>
</dbReference>
<evidence type="ECO:0000313" key="6">
    <source>
        <dbReference type="EMBL" id="MFC1414481.1"/>
    </source>
</evidence>
<keyword evidence="2" id="KW-0408">Iron</keyword>
<feature type="domain" description="Molybdopterin oxidoreductase" evidence="4">
    <location>
        <begin position="19"/>
        <end position="442"/>
    </location>
</feature>
<dbReference type="Gene3D" id="3.40.50.740">
    <property type="match status" value="1"/>
</dbReference>
<dbReference type="SUPFAM" id="SSF50692">
    <property type="entry name" value="ADC-like"/>
    <property type="match status" value="1"/>
</dbReference>
<dbReference type="SUPFAM" id="SSF53706">
    <property type="entry name" value="Formate dehydrogenase/DMSO reductase, domains 1-3"/>
    <property type="match status" value="1"/>
</dbReference>
<proteinExistence type="predicted"/>
<dbReference type="InterPro" id="IPR050123">
    <property type="entry name" value="Prok_molybdopt-oxidoreductase"/>
</dbReference>
<sequence length="651" mass="71539">MTDTTVRSRRKGQREPYTRLTRPLVREAGVLVPASWEEALTRAAEGFRHGVAERGPDSFGMFSCARSTNELNYLAQKFTRVVIGTNNVDSCNRTCHAPSVAGLSHAFGSGGGTSSYQEVEESDVIVLWGSNAREAHPIFFQHVLRAVRRGARLFVVDPRRTSTAQWAERHLPLNVGTDIPLAYGIAREIIHSGLANEVFIGRGTEGYADYAAAAEPWTLAETERVTGVPAALVTELARAYARADRGQLCWTLGITEHHNGTDNVLSLINLGLLTGHVGRYGSGLNPLRGQNNVQGGGDMGAIPNRLPGFQDILDPEVRARYGQAWGREIQPRYGWNLTQMLDRMERGDLTSCFIIGENPVQSEADCLHTVKRLGNLDHLVVQDIFLTKTAQLADVVLPATAAWCETDGTFTNSERRVQRVRAALRPPAGARDDIAILCDLARRLGHDWHYTPEQAWDEMRALAPNHAGISYARLEQLGGIQWPCPSEDSLEPSYLHARLWEQDPERRGRPAPFTVLEHRPPVDRLSEEYPLRLTTGRRLDSYNTGVQSGGFDSPLRRGETLDLHPVDAEALGVAEGEEVLISSRRGAITAPVRLDRGLSPGLAFMTFHFPDEVDVNVITIEATCPVAGTAEYKAAAIRVDRIPAAAPALIS</sequence>